<evidence type="ECO:0000259" key="1">
    <source>
        <dbReference type="Pfam" id="PF12706"/>
    </source>
</evidence>
<dbReference type="Gene3D" id="3.60.15.10">
    <property type="entry name" value="Ribonuclease Z/Hydroxyacylglutathione hydrolase-like"/>
    <property type="match status" value="1"/>
</dbReference>
<protein>
    <recommendedName>
        <fullName evidence="1">Metallo-beta-lactamase domain-containing protein</fullName>
    </recommendedName>
</protein>
<keyword evidence="3" id="KW-1185">Reference proteome</keyword>
<accession>A0A0R2HL19</accession>
<evidence type="ECO:0000313" key="3">
    <source>
        <dbReference type="Proteomes" id="UP000051841"/>
    </source>
</evidence>
<name>A0A0R2HL19_9FIRM</name>
<organism evidence="2 3">
    <name type="scientific">Kandleria vitulina DSM 20405</name>
    <dbReference type="NCBI Taxonomy" id="1410657"/>
    <lineage>
        <taxon>Bacteria</taxon>
        <taxon>Bacillati</taxon>
        <taxon>Bacillota</taxon>
        <taxon>Erysipelotrichia</taxon>
        <taxon>Erysipelotrichales</taxon>
        <taxon>Coprobacillaceae</taxon>
        <taxon>Kandleria</taxon>
    </lineage>
</organism>
<dbReference type="Proteomes" id="UP000051841">
    <property type="component" value="Unassembled WGS sequence"/>
</dbReference>
<gene>
    <name evidence="2" type="ORF">IV49_GL001135</name>
</gene>
<dbReference type="PATRIC" id="fig|1410657.5.peg.1176"/>
<evidence type="ECO:0000313" key="2">
    <source>
        <dbReference type="EMBL" id="KRN51061.1"/>
    </source>
</evidence>
<dbReference type="InterPro" id="IPR001279">
    <property type="entry name" value="Metallo-B-lactamas"/>
</dbReference>
<dbReference type="RefSeq" id="WP_029070474.1">
    <property type="nucleotide sequence ID" value="NZ_JNKN01000004.1"/>
</dbReference>
<dbReference type="SUPFAM" id="SSF56281">
    <property type="entry name" value="Metallo-hydrolase/oxidoreductase"/>
    <property type="match status" value="1"/>
</dbReference>
<reference evidence="2 3" key="1">
    <citation type="journal article" date="2015" name="Genome Announc.">
        <title>Expanding the biotechnology potential of lactobacilli through comparative genomics of 213 strains and associated genera.</title>
        <authorList>
            <person name="Sun Z."/>
            <person name="Harris H.M."/>
            <person name="McCann A."/>
            <person name="Guo C."/>
            <person name="Argimon S."/>
            <person name="Zhang W."/>
            <person name="Yang X."/>
            <person name="Jeffery I.B."/>
            <person name="Cooney J.C."/>
            <person name="Kagawa T.F."/>
            <person name="Liu W."/>
            <person name="Song Y."/>
            <person name="Salvetti E."/>
            <person name="Wrobel A."/>
            <person name="Rasinkangas P."/>
            <person name="Parkhill J."/>
            <person name="Rea M.C."/>
            <person name="O'Sullivan O."/>
            <person name="Ritari J."/>
            <person name="Douillard F.P."/>
            <person name="Paul Ross R."/>
            <person name="Yang R."/>
            <person name="Briner A.E."/>
            <person name="Felis G.E."/>
            <person name="de Vos W.M."/>
            <person name="Barrangou R."/>
            <person name="Klaenhammer T.R."/>
            <person name="Caufield P.W."/>
            <person name="Cui Y."/>
            <person name="Zhang H."/>
            <person name="O'Toole P.W."/>
        </authorList>
    </citation>
    <scope>NUCLEOTIDE SEQUENCE [LARGE SCALE GENOMIC DNA]</scope>
    <source>
        <strain evidence="2 3">DSM 20405</strain>
    </source>
</reference>
<dbReference type="PANTHER" id="PTHR43546">
    <property type="entry name" value="UPF0173 METAL-DEPENDENT HYDROLASE MJ1163-RELATED"/>
    <property type="match status" value="1"/>
</dbReference>
<dbReference type="Pfam" id="PF12706">
    <property type="entry name" value="Lactamase_B_2"/>
    <property type="match status" value="1"/>
</dbReference>
<proteinExistence type="predicted"/>
<sequence>MNVIINKKGQAVPERVEHISKQDFDRIDGTEVRWLAGGGAMINSRGTVIMIDPVLEGFDMPLACEIPLAIHDVKKIDGYLVTHIDNDHFSRATLNDTKSHTKSWHAPKYVAQEMVKEGVEGIGHDIGETFSIDHIQIKLTPALHNWQNEHQKWQYRKWEKKDYCGFYLETPDGTIWMPGDSKLLDEQLSYKEPDVILLDFSDNEWHITFEGALKLCETYPNAVLIPIHWGSVDAPDWSTFNGNPIALKKAVTNPERLKVLVPGEAYQL</sequence>
<dbReference type="InterPro" id="IPR050114">
    <property type="entry name" value="UPF0173_UPF0282_UlaG_hydrolase"/>
</dbReference>
<dbReference type="InterPro" id="IPR036866">
    <property type="entry name" value="RibonucZ/Hydroxyglut_hydro"/>
</dbReference>
<dbReference type="EMBL" id="JQBL01000003">
    <property type="protein sequence ID" value="KRN51061.1"/>
    <property type="molecule type" value="Genomic_DNA"/>
</dbReference>
<feature type="domain" description="Metallo-beta-lactamase" evidence="1">
    <location>
        <begin position="49"/>
        <end position="229"/>
    </location>
</feature>
<dbReference type="AlphaFoldDB" id="A0A0R2HL19"/>
<comment type="caution">
    <text evidence="2">The sequence shown here is derived from an EMBL/GenBank/DDBJ whole genome shotgun (WGS) entry which is preliminary data.</text>
</comment>